<dbReference type="EMBL" id="CAJNOI010001745">
    <property type="protein sequence ID" value="CAF1436255.1"/>
    <property type="molecule type" value="Genomic_DNA"/>
</dbReference>
<dbReference type="EMBL" id="CAJNOM010002073">
    <property type="protein sequence ID" value="CAF1626036.1"/>
    <property type="molecule type" value="Genomic_DNA"/>
</dbReference>
<dbReference type="EMBL" id="CAJNOM010000036">
    <property type="protein sequence ID" value="CAF0877728.1"/>
    <property type="molecule type" value="Genomic_DNA"/>
</dbReference>
<sequence length="152" mass="17262">MGANQISHGPYGNYIVTDISGQKYAISSRFRLSPHNCKCRGRKTGLVLYPVDKNHENTVLLVCENHFGYQSNDATQHKQLLQWYYRIYGDSKQYRFVSGFSQKDNGSLSFNSISQNAVGPYTNNKKEMSSIEQKIVNKIVSEQLHSYDANVG</sequence>
<name>A0A816CK84_9BILA</name>
<evidence type="ECO:0000313" key="6">
    <source>
        <dbReference type="Proteomes" id="UP000663832"/>
    </source>
</evidence>
<evidence type="ECO:0000313" key="5">
    <source>
        <dbReference type="EMBL" id="CAF1626036.1"/>
    </source>
</evidence>
<gene>
    <name evidence="4" type="ORF">BJG266_LOCUS39631</name>
    <name evidence="2" type="ORF">BJG266_LOCUS6682</name>
    <name evidence="1" type="ORF">QVE165_LOCUS3057</name>
    <name evidence="5" type="ORF">QVE165_LOCUS56515</name>
    <name evidence="3" type="ORF">QVE165_LOCUS8245</name>
</gene>
<evidence type="ECO:0000313" key="2">
    <source>
        <dbReference type="EMBL" id="CAF0828986.1"/>
    </source>
</evidence>
<evidence type="ECO:0000313" key="1">
    <source>
        <dbReference type="EMBL" id="CAF0779202.1"/>
    </source>
</evidence>
<dbReference type="EMBL" id="CAJNOM010000010">
    <property type="protein sequence ID" value="CAF0779202.1"/>
    <property type="molecule type" value="Genomic_DNA"/>
</dbReference>
<keyword evidence="6" id="KW-1185">Reference proteome</keyword>
<dbReference type="Proteomes" id="UP000663832">
    <property type="component" value="Unassembled WGS sequence"/>
</dbReference>
<accession>A0A816CK84</accession>
<dbReference type="EMBL" id="CAJNOI010000019">
    <property type="protein sequence ID" value="CAF0828986.1"/>
    <property type="molecule type" value="Genomic_DNA"/>
</dbReference>
<proteinExistence type="predicted"/>
<evidence type="ECO:0000313" key="3">
    <source>
        <dbReference type="EMBL" id="CAF0877728.1"/>
    </source>
</evidence>
<comment type="caution">
    <text evidence="5">The sequence shown here is derived from an EMBL/GenBank/DDBJ whole genome shotgun (WGS) entry which is preliminary data.</text>
</comment>
<organism evidence="5 6">
    <name type="scientific">Adineta steineri</name>
    <dbReference type="NCBI Taxonomy" id="433720"/>
    <lineage>
        <taxon>Eukaryota</taxon>
        <taxon>Metazoa</taxon>
        <taxon>Spiralia</taxon>
        <taxon>Gnathifera</taxon>
        <taxon>Rotifera</taxon>
        <taxon>Eurotatoria</taxon>
        <taxon>Bdelloidea</taxon>
        <taxon>Adinetida</taxon>
        <taxon>Adinetidae</taxon>
        <taxon>Adineta</taxon>
    </lineage>
</organism>
<dbReference type="OrthoDB" id="10016512at2759"/>
<evidence type="ECO:0000313" key="4">
    <source>
        <dbReference type="EMBL" id="CAF1436255.1"/>
    </source>
</evidence>
<protein>
    <submittedName>
        <fullName evidence="5">Uncharacterized protein</fullName>
    </submittedName>
</protein>
<reference evidence="5" key="1">
    <citation type="submission" date="2021-02" db="EMBL/GenBank/DDBJ databases">
        <authorList>
            <person name="Nowell W R."/>
        </authorList>
    </citation>
    <scope>NUCLEOTIDE SEQUENCE</scope>
</reference>
<dbReference type="AlphaFoldDB" id="A0A816CK84"/>
<dbReference type="Proteomes" id="UP000663877">
    <property type="component" value="Unassembled WGS sequence"/>
</dbReference>